<feature type="transmembrane region" description="Helical" evidence="1">
    <location>
        <begin position="144"/>
        <end position="164"/>
    </location>
</feature>
<feature type="domain" description="DUF5009" evidence="2">
    <location>
        <begin position="10"/>
        <end position="162"/>
    </location>
</feature>
<dbReference type="Proteomes" id="UP000199705">
    <property type="component" value="Unassembled WGS sequence"/>
</dbReference>
<feature type="transmembrane region" description="Helical" evidence="1">
    <location>
        <begin position="289"/>
        <end position="310"/>
    </location>
</feature>
<feature type="transmembrane region" description="Helical" evidence="1">
    <location>
        <begin position="12"/>
        <end position="34"/>
    </location>
</feature>
<organism evidence="3 4">
    <name type="scientific">Mucilaginibacter gossypii</name>
    <dbReference type="NCBI Taxonomy" id="551996"/>
    <lineage>
        <taxon>Bacteria</taxon>
        <taxon>Pseudomonadati</taxon>
        <taxon>Bacteroidota</taxon>
        <taxon>Sphingobacteriia</taxon>
        <taxon>Sphingobacteriales</taxon>
        <taxon>Sphingobacteriaceae</taxon>
        <taxon>Mucilaginibacter</taxon>
    </lineage>
</organism>
<dbReference type="InterPro" id="IPR032176">
    <property type="entry name" value="DUF5009"/>
</dbReference>
<feature type="transmembrane region" description="Helical" evidence="1">
    <location>
        <begin position="204"/>
        <end position="222"/>
    </location>
</feature>
<dbReference type="Pfam" id="PF16401">
    <property type="entry name" value="DUF5009"/>
    <property type="match status" value="1"/>
</dbReference>
<reference evidence="4" key="1">
    <citation type="submission" date="2016-10" db="EMBL/GenBank/DDBJ databases">
        <authorList>
            <person name="Varghese N."/>
            <person name="Submissions S."/>
        </authorList>
    </citation>
    <scope>NUCLEOTIDE SEQUENCE [LARGE SCALE GENOMIC DNA]</scope>
    <source>
        <strain evidence="4">Gh-67</strain>
    </source>
</reference>
<dbReference type="PANTHER" id="PTHR31061">
    <property type="entry name" value="LD22376P"/>
    <property type="match status" value="1"/>
</dbReference>
<sequence length="419" mass="46661">MQQLPKRLLSIDVLRAITMLLMIFVNDAGGVQHIPEWIDHAKGLEDRMGFADTIFPAFLFIVGLSLPFAINNRIKKSDSTRQVLFYILIRSAALLIMGFYHVNLEEYNSSAALIPKAAWALVITIAFFLIWLDYPESMAKTKRYALQILGIAMLIGMAMIYKGGEDGEVRGMEPSWWGILGLIGWAYLVCAFIFFAVKGKLNNLIVAWITLAAINILAHTILKVNVLHDETMVTIAGKDVTGSFLGNAIIFLKPFWIINDASTMTLTMGGVVISGIYAKLVEQGKTQRIWATLTVVGILFLVAGFALRPYTEGISKIRSTPAWVFICSGITTLAFLMLIYVVDVKGKINAFNWIKPAGTSTLTCYLIPYFQVFTLELFQINYPGVINNGFPGLLRSFLTAVIIVLFVGLLEKKRLRLKI</sequence>
<feature type="transmembrane region" description="Helical" evidence="1">
    <location>
        <begin position="255"/>
        <end position="277"/>
    </location>
</feature>
<dbReference type="PANTHER" id="PTHR31061:SF24">
    <property type="entry name" value="LD22376P"/>
    <property type="match status" value="1"/>
</dbReference>
<dbReference type="STRING" id="551996.SAMN05192573_10389"/>
<feature type="transmembrane region" description="Helical" evidence="1">
    <location>
        <begin position="322"/>
        <end position="342"/>
    </location>
</feature>
<dbReference type="RefSeq" id="WP_091163774.1">
    <property type="nucleotide sequence ID" value="NZ_FNCG01000003.1"/>
</dbReference>
<evidence type="ECO:0000259" key="2">
    <source>
        <dbReference type="Pfam" id="PF16401"/>
    </source>
</evidence>
<protein>
    <recommendedName>
        <fullName evidence="2">DUF5009 domain-containing protein</fullName>
    </recommendedName>
</protein>
<feature type="transmembrane region" description="Helical" evidence="1">
    <location>
        <begin position="176"/>
        <end position="197"/>
    </location>
</feature>
<evidence type="ECO:0000313" key="4">
    <source>
        <dbReference type="Proteomes" id="UP000199705"/>
    </source>
</evidence>
<feature type="transmembrane region" description="Helical" evidence="1">
    <location>
        <begin position="54"/>
        <end position="71"/>
    </location>
</feature>
<evidence type="ECO:0000256" key="1">
    <source>
        <dbReference type="SAM" id="Phobius"/>
    </source>
</evidence>
<dbReference type="EMBL" id="FNCG01000003">
    <property type="protein sequence ID" value="SDG32323.1"/>
    <property type="molecule type" value="Genomic_DNA"/>
</dbReference>
<proteinExistence type="predicted"/>
<name>A0A1G7TAH8_9SPHI</name>
<feature type="transmembrane region" description="Helical" evidence="1">
    <location>
        <begin position="362"/>
        <end position="380"/>
    </location>
</feature>
<keyword evidence="1" id="KW-0472">Membrane</keyword>
<dbReference type="AlphaFoldDB" id="A0A1G7TAH8"/>
<feature type="transmembrane region" description="Helical" evidence="1">
    <location>
        <begin position="83"/>
        <end position="101"/>
    </location>
</feature>
<accession>A0A1G7TAH8</accession>
<keyword evidence="1" id="KW-1133">Transmembrane helix</keyword>
<gene>
    <name evidence="3" type="ORF">SAMN05192573_10389</name>
</gene>
<keyword evidence="4" id="KW-1185">Reference proteome</keyword>
<feature type="transmembrane region" description="Helical" evidence="1">
    <location>
        <begin position="113"/>
        <end position="132"/>
    </location>
</feature>
<feature type="transmembrane region" description="Helical" evidence="1">
    <location>
        <begin position="392"/>
        <end position="410"/>
    </location>
</feature>
<evidence type="ECO:0000313" key="3">
    <source>
        <dbReference type="EMBL" id="SDG32323.1"/>
    </source>
</evidence>
<keyword evidence="1" id="KW-0812">Transmembrane</keyword>